<feature type="region of interest" description="Disordered" evidence="1">
    <location>
        <begin position="285"/>
        <end position="328"/>
    </location>
</feature>
<reference evidence="3" key="1">
    <citation type="journal article" date="2024" name="Int. J. Syst. Evol. Microbiol.">
        <title>Methylomarinovum tepidoasis sp. nov., a moderately thermophilic methanotroph of the family Methylothermaceae isolated from a deep-sea hydrothermal field.</title>
        <authorList>
            <person name="Hirayama H."/>
            <person name="Takaki Y."/>
            <person name="Abe M."/>
            <person name="Miyazaki M."/>
            <person name="Uematsu K."/>
            <person name="Matsui Y."/>
            <person name="Takai K."/>
        </authorList>
    </citation>
    <scope>NUCLEOTIDE SEQUENCE [LARGE SCALE GENOMIC DNA]</scope>
    <source>
        <strain evidence="3">IT-9</strain>
    </source>
</reference>
<dbReference type="EMBL" id="AP024714">
    <property type="protein sequence ID" value="BCX80815.1"/>
    <property type="molecule type" value="Genomic_DNA"/>
</dbReference>
<dbReference type="Proteomes" id="UP001321825">
    <property type="component" value="Chromosome"/>
</dbReference>
<dbReference type="InterPro" id="IPR029058">
    <property type="entry name" value="AB_hydrolase_fold"/>
</dbReference>
<gene>
    <name evidence="2" type="ORF">MIT9_P0391</name>
</gene>
<keyword evidence="3" id="KW-1185">Reference proteome</keyword>
<dbReference type="SUPFAM" id="SSF53474">
    <property type="entry name" value="alpha/beta-Hydrolases"/>
    <property type="match status" value="1"/>
</dbReference>
<evidence type="ECO:0000256" key="1">
    <source>
        <dbReference type="SAM" id="MobiDB-lite"/>
    </source>
</evidence>
<dbReference type="RefSeq" id="WP_317705764.1">
    <property type="nucleotide sequence ID" value="NZ_AP024714.1"/>
</dbReference>
<protein>
    <recommendedName>
        <fullName evidence="4">Alpha/beta hydrolase</fullName>
    </recommendedName>
</protein>
<evidence type="ECO:0000313" key="3">
    <source>
        <dbReference type="Proteomes" id="UP001321825"/>
    </source>
</evidence>
<proteinExistence type="predicted"/>
<accession>A0AAU9BX62</accession>
<dbReference type="KEGG" id="mcau:MIT9_P0391"/>
<evidence type="ECO:0008006" key="4">
    <source>
        <dbReference type="Google" id="ProtNLM"/>
    </source>
</evidence>
<name>A0AAU9BX62_9GAMM</name>
<sequence>MNKDVLPAEKSILRRIILPWIILASIGFSGCSPRYVQLDRQAEKLGFHSAWVEGSGFRHRVYFRTSGDGAPGPLWVFLEGDGLAWLSSDRVAREPTPPHSFLLTRMAETPGNVAYLGRPCYHGQAQAPGCHPLLWTRDRYAPAVVASMKAALQALTDDFRRPIILVGYSGGGTLAMLLAARLPSVIGVITLAGNLNVAAWRRLHGYSLLTGSLDPARQPPLPGDIFQIHIAGQLDDNIPADLIATEAARQPNARLLIAPGTGHDCPAEEIWRAVVTAATTLAPRTGKKREQCPCMKGNHNNDQRNPGHDLCTGPSSGSSALRPPEPAG</sequence>
<dbReference type="AlphaFoldDB" id="A0AAU9BX62"/>
<organism evidence="2 3">
    <name type="scientific">Methylomarinovum caldicuralii</name>
    <dbReference type="NCBI Taxonomy" id="438856"/>
    <lineage>
        <taxon>Bacteria</taxon>
        <taxon>Pseudomonadati</taxon>
        <taxon>Pseudomonadota</taxon>
        <taxon>Gammaproteobacteria</taxon>
        <taxon>Methylococcales</taxon>
        <taxon>Methylothermaceae</taxon>
        <taxon>Methylomarinovum</taxon>
    </lineage>
</organism>
<evidence type="ECO:0000313" key="2">
    <source>
        <dbReference type="EMBL" id="BCX80815.1"/>
    </source>
</evidence>
<dbReference type="PROSITE" id="PS51257">
    <property type="entry name" value="PROKAR_LIPOPROTEIN"/>
    <property type="match status" value="1"/>
</dbReference>
<dbReference type="Gene3D" id="3.40.50.1820">
    <property type="entry name" value="alpha/beta hydrolase"/>
    <property type="match status" value="1"/>
</dbReference>